<proteinExistence type="predicted"/>
<name>A0A2G9ZFR4_9BACT</name>
<comment type="caution">
    <text evidence="1">The sequence shown here is derived from an EMBL/GenBank/DDBJ whole genome shotgun (WGS) entry which is preliminary data.</text>
</comment>
<dbReference type="AlphaFoldDB" id="A0A2G9ZFR4"/>
<gene>
    <name evidence="1" type="ORF">COX24_00470</name>
</gene>
<dbReference type="EMBL" id="PCSB01000010">
    <property type="protein sequence ID" value="PIP32016.1"/>
    <property type="molecule type" value="Genomic_DNA"/>
</dbReference>
<protein>
    <submittedName>
        <fullName evidence="1">Uncharacterized protein</fullName>
    </submittedName>
</protein>
<reference evidence="1 2" key="1">
    <citation type="submission" date="2017-09" db="EMBL/GenBank/DDBJ databases">
        <title>Depth-based differentiation of microbial function through sediment-hosted aquifers and enrichment of novel symbionts in the deep terrestrial subsurface.</title>
        <authorList>
            <person name="Probst A.J."/>
            <person name="Ladd B."/>
            <person name="Jarett J.K."/>
            <person name="Geller-Mcgrath D.E."/>
            <person name="Sieber C.M."/>
            <person name="Emerson J.B."/>
            <person name="Anantharaman K."/>
            <person name="Thomas B.C."/>
            <person name="Malmstrom R."/>
            <person name="Stieglmeier M."/>
            <person name="Klingl A."/>
            <person name="Woyke T."/>
            <person name="Ryan C.M."/>
            <person name="Banfield J.F."/>
        </authorList>
    </citation>
    <scope>NUCLEOTIDE SEQUENCE [LARGE SCALE GENOMIC DNA]</scope>
    <source>
        <strain evidence="1">CG23_combo_of_CG06-09_8_20_14_all_37_87_8</strain>
    </source>
</reference>
<evidence type="ECO:0000313" key="1">
    <source>
        <dbReference type="EMBL" id="PIP32016.1"/>
    </source>
</evidence>
<accession>A0A2G9ZFR4</accession>
<sequence>MEKKMEHRYEIEFTRIDSHKEVGKKDYIIRVFASLKILTYKLSREPDKSIGELIILERVIKGNKFPQSGKLELTIID</sequence>
<organism evidence="1 2">
    <name type="scientific">bacterium (Candidatus Gribaldobacteria) CG23_combo_of_CG06-09_8_20_14_all_37_87_8</name>
    <dbReference type="NCBI Taxonomy" id="2014278"/>
    <lineage>
        <taxon>Bacteria</taxon>
        <taxon>Candidatus Gribaldobacteria</taxon>
    </lineage>
</organism>
<evidence type="ECO:0000313" key="2">
    <source>
        <dbReference type="Proteomes" id="UP000230447"/>
    </source>
</evidence>
<dbReference type="Proteomes" id="UP000230447">
    <property type="component" value="Unassembled WGS sequence"/>
</dbReference>